<feature type="domain" description="Thioredoxin" evidence="2">
    <location>
        <begin position="114"/>
        <end position="238"/>
    </location>
</feature>
<dbReference type="InterPro" id="IPR012336">
    <property type="entry name" value="Thioredoxin-like_fold"/>
</dbReference>
<dbReference type="PANTHER" id="PTHR37170:SF1">
    <property type="entry name" value="GLUTAREDOXIN-LIKE PROTEIN"/>
    <property type="match status" value="1"/>
</dbReference>
<sequence>MPSEYVLPPYIEEMFKFDVTDSDVEVLKETLKDMRAQVRVKFFTSGNKRECFSCSETEKLLNVLVEASPPMGSEKAIVIEKYDLETNGDMFKRHNIDRIPSIMLLDGAITYLGMPAGEEVKAFVETIIRISTGDHGLSESTIKELSNLEGRAVIETIVTPPCPYCPYAVLLSNMFAYASKIYGGGKVRSIVVEAYENPDLADKYAVTTVPTIVVNGRVVFVGLPYETQLLKAVKRLAQLEF</sequence>
<evidence type="ECO:0000313" key="3">
    <source>
        <dbReference type="EMBL" id="MDK6029302.1"/>
    </source>
</evidence>
<dbReference type="AlphaFoldDB" id="A0ABD4Z7H6"/>
<dbReference type="InterPro" id="IPR036249">
    <property type="entry name" value="Thioredoxin-like_sf"/>
</dbReference>
<dbReference type="Proteomes" id="UP001529235">
    <property type="component" value="Unassembled WGS sequence"/>
</dbReference>
<dbReference type="CDD" id="cd02973">
    <property type="entry name" value="TRX_GRX_like"/>
    <property type="match status" value="1"/>
</dbReference>
<dbReference type="Gene3D" id="3.40.30.10">
    <property type="entry name" value="Glutaredoxin"/>
    <property type="match status" value="2"/>
</dbReference>
<dbReference type="InterPro" id="IPR011903">
    <property type="entry name" value="TON_0319-like"/>
</dbReference>
<gene>
    <name evidence="3" type="ORF">QPL79_08000</name>
</gene>
<dbReference type="SUPFAM" id="SSF52833">
    <property type="entry name" value="Thioredoxin-like"/>
    <property type="match status" value="2"/>
</dbReference>
<proteinExistence type="inferred from homology"/>
<dbReference type="EMBL" id="JASNVW010000006">
    <property type="protein sequence ID" value="MDK6029302.1"/>
    <property type="molecule type" value="Genomic_DNA"/>
</dbReference>
<organism evidence="3 4">
    <name type="scientific">Ignisphaera cupida</name>
    <dbReference type="NCBI Taxonomy" id="3050454"/>
    <lineage>
        <taxon>Archaea</taxon>
        <taxon>Thermoproteota</taxon>
        <taxon>Thermoprotei</taxon>
        <taxon>Desulfurococcales</taxon>
        <taxon>Desulfurococcaceae</taxon>
        <taxon>Ignisphaera</taxon>
    </lineage>
</organism>
<dbReference type="PANTHER" id="PTHR37170">
    <property type="entry name" value="GLUTAREDOXIN-RELATED"/>
    <property type="match status" value="1"/>
</dbReference>
<comment type="caution">
    <text evidence="3">The sequence shown here is derived from an EMBL/GenBank/DDBJ whole genome shotgun (WGS) entry which is preliminary data.</text>
</comment>
<accession>A0ABD4Z7H6</accession>
<keyword evidence="4" id="KW-1185">Reference proteome</keyword>
<dbReference type="PROSITE" id="PS51352">
    <property type="entry name" value="THIOREDOXIN_2"/>
    <property type="match status" value="1"/>
</dbReference>
<dbReference type="InterPro" id="IPR013766">
    <property type="entry name" value="Thioredoxin_domain"/>
</dbReference>
<evidence type="ECO:0000256" key="1">
    <source>
        <dbReference type="ARBA" id="ARBA00007787"/>
    </source>
</evidence>
<dbReference type="Pfam" id="PF13192">
    <property type="entry name" value="Thioredoxin_3"/>
    <property type="match status" value="1"/>
</dbReference>
<comment type="similarity">
    <text evidence="1">Belongs to the glutaredoxin family.</text>
</comment>
<protein>
    <submittedName>
        <fullName evidence="3">Thioredoxin family protein</fullName>
    </submittedName>
</protein>
<evidence type="ECO:0000259" key="2">
    <source>
        <dbReference type="PROSITE" id="PS51352"/>
    </source>
</evidence>
<dbReference type="NCBIfam" id="TIGR02187">
    <property type="entry name" value="PDO_seleno_TRX"/>
    <property type="match status" value="1"/>
</dbReference>
<reference evidence="3 4" key="1">
    <citation type="submission" date="2023-05" db="EMBL/GenBank/DDBJ databases">
        <title>A new hyperthermophilic archaea 'Ignisphaera cupida' sp. nov. and description of the family 'Ignisphaeraceae' fam. nov.</title>
        <authorList>
            <person name="Podosokorskaya O.A."/>
            <person name="Elcheninov A.G."/>
            <person name="Klukina A."/>
            <person name="Merkel A.Y."/>
        </authorList>
    </citation>
    <scope>NUCLEOTIDE SEQUENCE [LARGE SCALE GENOMIC DNA]</scope>
    <source>
        <strain evidence="3 4">4213-co</strain>
    </source>
</reference>
<evidence type="ECO:0000313" key="4">
    <source>
        <dbReference type="Proteomes" id="UP001529235"/>
    </source>
</evidence>
<name>A0ABD4Z7H6_9CREN</name>
<dbReference type="RefSeq" id="WP_285274289.1">
    <property type="nucleotide sequence ID" value="NZ_JASNVW010000006.1"/>
</dbReference>